<dbReference type="Gene3D" id="3.40.50.1820">
    <property type="entry name" value="alpha/beta hydrolase"/>
    <property type="match status" value="1"/>
</dbReference>
<sequence>MGGRPLVALHGWPDTPHCWDGVLPALHDDGYRVFRPWLRGFGSTRFRRADKPRSGQIGALGKDLADLLDALAVDDAVVVGHDWVHAPPPRWAPCFQRASRGSFPAPRSA</sequence>
<dbReference type="Pfam" id="PF00561">
    <property type="entry name" value="Abhydrolase_1"/>
    <property type="match status" value="1"/>
</dbReference>
<reference evidence="4" key="1">
    <citation type="submission" date="2016-09" db="EMBL/GenBank/DDBJ databases">
        <authorList>
            <person name="Greninger A.L."/>
            <person name="Jerome K.R."/>
            <person name="Mcnair B."/>
            <person name="Wallis C."/>
            <person name="Fang F."/>
        </authorList>
    </citation>
    <scope>NUCLEOTIDE SEQUENCE [LARGE SCALE GENOMIC DNA]</scope>
    <source>
        <strain evidence="4">BC1_M4</strain>
    </source>
</reference>
<evidence type="ECO:0000259" key="2">
    <source>
        <dbReference type="Pfam" id="PF00561"/>
    </source>
</evidence>
<evidence type="ECO:0000313" key="3">
    <source>
        <dbReference type="EMBL" id="ODR07927.1"/>
    </source>
</evidence>
<dbReference type="EMBL" id="MIHC01000010">
    <property type="protein sequence ID" value="ODR07927.1"/>
    <property type="molecule type" value="Genomic_DNA"/>
</dbReference>
<name>A0A1E3T0N7_9MYCO</name>
<dbReference type="SUPFAM" id="SSF53474">
    <property type="entry name" value="alpha/beta-Hydrolases"/>
    <property type="match status" value="1"/>
</dbReference>
<evidence type="ECO:0000256" key="1">
    <source>
        <dbReference type="ARBA" id="ARBA00022801"/>
    </source>
</evidence>
<accession>A0A1E3T0N7</accession>
<dbReference type="InterPro" id="IPR029058">
    <property type="entry name" value="AB_hydrolase_fold"/>
</dbReference>
<dbReference type="Proteomes" id="UP000094224">
    <property type="component" value="Unassembled WGS sequence"/>
</dbReference>
<dbReference type="GO" id="GO:0016787">
    <property type="term" value="F:hydrolase activity"/>
    <property type="evidence" value="ECO:0007669"/>
    <property type="project" value="UniProtKB-KW"/>
</dbReference>
<dbReference type="PRINTS" id="PR00412">
    <property type="entry name" value="EPOXHYDRLASE"/>
</dbReference>
<dbReference type="STRING" id="243061.AWC25_07510"/>
<keyword evidence="1" id="KW-0378">Hydrolase</keyword>
<dbReference type="RefSeq" id="WP_069399695.1">
    <property type="nucleotide sequence ID" value="NZ_JACKTB010000012.1"/>
</dbReference>
<keyword evidence="4" id="KW-1185">Reference proteome</keyword>
<dbReference type="AlphaFoldDB" id="A0A1E3T0N7"/>
<feature type="domain" description="AB hydrolase-1" evidence="2">
    <location>
        <begin position="5"/>
        <end position="83"/>
    </location>
</feature>
<organism evidence="3 4">
    <name type="scientific">Mycobacterium sherrisii</name>
    <dbReference type="NCBI Taxonomy" id="243061"/>
    <lineage>
        <taxon>Bacteria</taxon>
        <taxon>Bacillati</taxon>
        <taxon>Actinomycetota</taxon>
        <taxon>Actinomycetes</taxon>
        <taxon>Mycobacteriales</taxon>
        <taxon>Mycobacteriaceae</taxon>
        <taxon>Mycobacterium</taxon>
        <taxon>Mycobacterium simiae complex</taxon>
    </lineage>
</organism>
<dbReference type="PANTHER" id="PTHR43329">
    <property type="entry name" value="EPOXIDE HYDROLASE"/>
    <property type="match status" value="1"/>
</dbReference>
<comment type="caution">
    <text evidence="3">The sequence shown here is derived from an EMBL/GenBank/DDBJ whole genome shotgun (WGS) entry which is preliminary data.</text>
</comment>
<dbReference type="InterPro" id="IPR000639">
    <property type="entry name" value="Epox_hydrolase-like"/>
</dbReference>
<dbReference type="InterPro" id="IPR000073">
    <property type="entry name" value="AB_hydrolase_1"/>
</dbReference>
<proteinExistence type="predicted"/>
<protein>
    <recommendedName>
        <fullName evidence="2">AB hydrolase-1 domain-containing protein</fullName>
    </recommendedName>
</protein>
<gene>
    <name evidence="3" type="ORF">BHQ21_07600</name>
</gene>
<evidence type="ECO:0000313" key="4">
    <source>
        <dbReference type="Proteomes" id="UP000094224"/>
    </source>
</evidence>